<sequence length="513" mass="56981">MDAVILPTLPRPVAGAPLESLPQEILYQIFEDLAFDDLARLSRCSKSLRPRLLLAMLAYKEPCRHNRQQEVSVPPLTVAIYTRMPERVKAAIAEGALVDPGYLTRPATSPSHEEARPLYEKPWYVPVCAAARCIGKSAGLAEQDRSVLEIMSLCLEHGGDINLNVPIGRKEIRFTTPLLMFLDALDGRAWAGAAAGADASASALITSLKYLLDHGADPLEPSHPSLFDSLVFEDPLGRYNEEPTEEEPWWFPADPPADMLLGRWGVEHLANPAFALAIKMLLTHPSVSADRAARTLARACAQPGARALTAEWQGLVDALIEHFAAAGKLDELLYVFVVRTGTCPMLDNTVSCYNGCRHEVGDGARATVRLLLGAGADVNWMWPDDQVDWTHNHEQHEFKGPYVDEEEAYGPTALHVICQWINRRTWSHHPTVLTESPVEIRKYVIGKERLGFVRFLLEECGADPDLLFERHNVPFHFSSGLYHNGYDEDREQDGKALLELLEKHCLSPGPAKK</sequence>
<dbReference type="EMBL" id="GL876969">
    <property type="protein sequence ID" value="KLU86443.1"/>
    <property type="molecule type" value="Genomic_DNA"/>
</dbReference>
<organism evidence="3 4">
    <name type="scientific">Magnaporthiopsis poae (strain ATCC 64411 / 73-15)</name>
    <name type="common">Kentucky bluegrass fungus</name>
    <name type="synonym">Magnaporthe poae</name>
    <dbReference type="NCBI Taxonomy" id="644358"/>
    <lineage>
        <taxon>Eukaryota</taxon>
        <taxon>Fungi</taxon>
        <taxon>Dikarya</taxon>
        <taxon>Ascomycota</taxon>
        <taxon>Pezizomycotina</taxon>
        <taxon>Sordariomycetes</taxon>
        <taxon>Sordariomycetidae</taxon>
        <taxon>Magnaporthales</taxon>
        <taxon>Magnaporthaceae</taxon>
        <taxon>Magnaporthiopsis</taxon>
    </lineage>
</organism>
<dbReference type="AlphaFoldDB" id="A0A0C4DZF6"/>
<dbReference type="InterPro" id="IPR036047">
    <property type="entry name" value="F-box-like_dom_sf"/>
</dbReference>
<dbReference type="Gene3D" id="1.25.40.20">
    <property type="entry name" value="Ankyrin repeat-containing domain"/>
    <property type="match status" value="1"/>
</dbReference>
<evidence type="ECO:0000313" key="3">
    <source>
        <dbReference type="EnsemblFungi" id="MAPG_05456T0"/>
    </source>
</evidence>
<dbReference type="EMBL" id="ADBL01001299">
    <property type="status" value="NOT_ANNOTATED_CDS"/>
    <property type="molecule type" value="Genomic_DNA"/>
</dbReference>
<dbReference type="STRING" id="644358.A0A0C4DZF6"/>
<keyword evidence="4" id="KW-1185">Reference proteome</keyword>
<reference evidence="4" key="2">
    <citation type="submission" date="2010-05" db="EMBL/GenBank/DDBJ databases">
        <title>The genome sequence of Magnaporthe poae strain ATCC 64411.</title>
        <authorList>
            <person name="Ma L.-J."/>
            <person name="Dead R."/>
            <person name="Young S."/>
            <person name="Zeng Q."/>
            <person name="Koehrsen M."/>
            <person name="Alvarado L."/>
            <person name="Berlin A."/>
            <person name="Chapman S.B."/>
            <person name="Chen Z."/>
            <person name="Freedman E."/>
            <person name="Gellesch M."/>
            <person name="Goldberg J."/>
            <person name="Griggs A."/>
            <person name="Gujja S."/>
            <person name="Heilman E.R."/>
            <person name="Heiman D."/>
            <person name="Hepburn T."/>
            <person name="Howarth C."/>
            <person name="Jen D."/>
            <person name="Larson L."/>
            <person name="Mehta T."/>
            <person name="Neiman D."/>
            <person name="Pearson M."/>
            <person name="Roberts A."/>
            <person name="Saif S."/>
            <person name="Shea T."/>
            <person name="Shenoy N."/>
            <person name="Sisk P."/>
            <person name="Stolte C."/>
            <person name="Sykes S."/>
            <person name="Walk T."/>
            <person name="White J."/>
            <person name="Yandava C."/>
            <person name="Haas B."/>
            <person name="Nusbaum C."/>
            <person name="Birren B."/>
        </authorList>
    </citation>
    <scope>NUCLEOTIDE SEQUENCE [LARGE SCALE GENOMIC DNA]</scope>
    <source>
        <strain evidence="4">ATCC 64411 / 73-15</strain>
    </source>
</reference>
<feature type="domain" description="F-box" evidence="1">
    <location>
        <begin position="15"/>
        <end position="62"/>
    </location>
</feature>
<dbReference type="Proteomes" id="UP000011715">
    <property type="component" value="Unassembled WGS sequence"/>
</dbReference>
<dbReference type="SUPFAM" id="SSF81383">
    <property type="entry name" value="F-box domain"/>
    <property type="match status" value="1"/>
</dbReference>
<dbReference type="eggNOG" id="ENOG502T62D">
    <property type="taxonomic scope" value="Eukaryota"/>
</dbReference>
<reference evidence="3" key="4">
    <citation type="journal article" date="2015" name="G3 (Bethesda)">
        <title>Genome sequences of three phytopathogenic species of the Magnaporthaceae family of fungi.</title>
        <authorList>
            <person name="Okagaki L.H."/>
            <person name="Nunes C.C."/>
            <person name="Sailsbery J."/>
            <person name="Clay B."/>
            <person name="Brown D."/>
            <person name="John T."/>
            <person name="Oh Y."/>
            <person name="Young N."/>
            <person name="Fitzgerald M."/>
            <person name="Haas B.J."/>
            <person name="Zeng Q."/>
            <person name="Young S."/>
            <person name="Adiconis X."/>
            <person name="Fan L."/>
            <person name="Levin J.Z."/>
            <person name="Mitchell T.K."/>
            <person name="Okubara P.A."/>
            <person name="Farman M.L."/>
            <person name="Kohn L.M."/>
            <person name="Birren B."/>
            <person name="Ma L.-J."/>
            <person name="Dean R.A."/>
        </authorList>
    </citation>
    <scope>NUCLEOTIDE SEQUENCE</scope>
    <source>
        <strain evidence="3">ATCC 64411 / 73-15</strain>
    </source>
</reference>
<dbReference type="InterPro" id="IPR036770">
    <property type="entry name" value="Ankyrin_rpt-contain_sf"/>
</dbReference>
<dbReference type="InterPro" id="IPR001810">
    <property type="entry name" value="F-box_dom"/>
</dbReference>
<dbReference type="Pfam" id="PF12937">
    <property type="entry name" value="F-box-like"/>
    <property type="match status" value="1"/>
</dbReference>
<dbReference type="PROSITE" id="PS50181">
    <property type="entry name" value="FBOX"/>
    <property type="match status" value="1"/>
</dbReference>
<protein>
    <recommendedName>
        <fullName evidence="1">F-box domain-containing protein</fullName>
    </recommendedName>
</protein>
<proteinExistence type="predicted"/>
<dbReference type="OrthoDB" id="5239102at2759"/>
<accession>A0A0C4DZF6</accession>
<evidence type="ECO:0000259" key="1">
    <source>
        <dbReference type="PROSITE" id="PS50181"/>
    </source>
</evidence>
<gene>
    <name evidence="2" type="ORF">MAPG_05456</name>
</gene>
<reference evidence="3" key="5">
    <citation type="submission" date="2015-06" db="UniProtKB">
        <authorList>
            <consortium name="EnsemblFungi"/>
        </authorList>
    </citation>
    <scope>IDENTIFICATION</scope>
    <source>
        <strain evidence="3">ATCC 64411</strain>
    </source>
</reference>
<evidence type="ECO:0000313" key="4">
    <source>
        <dbReference type="Proteomes" id="UP000011715"/>
    </source>
</evidence>
<evidence type="ECO:0000313" key="2">
    <source>
        <dbReference type="EMBL" id="KLU86443.1"/>
    </source>
</evidence>
<reference evidence="2" key="3">
    <citation type="submission" date="2011-03" db="EMBL/GenBank/DDBJ databases">
        <title>Annotation of Magnaporthe poae ATCC 64411.</title>
        <authorList>
            <person name="Ma L.-J."/>
            <person name="Dead R."/>
            <person name="Young S.K."/>
            <person name="Zeng Q."/>
            <person name="Gargeya S."/>
            <person name="Fitzgerald M."/>
            <person name="Haas B."/>
            <person name="Abouelleil A."/>
            <person name="Alvarado L."/>
            <person name="Arachchi H.M."/>
            <person name="Berlin A."/>
            <person name="Brown A."/>
            <person name="Chapman S.B."/>
            <person name="Chen Z."/>
            <person name="Dunbar C."/>
            <person name="Freedman E."/>
            <person name="Gearin G."/>
            <person name="Gellesch M."/>
            <person name="Goldberg J."/>
            <person name="Griggs A."/>
            <person name="Gujja S."/>
            <person name="Heiman D."/>
            <person name="Howarth C."/>
            <person name="Larson L."/>
            <person name="Lui A."/>
            <person name="MacDonald P.J.P."/>
            <person name="Mehta T."/>
            <person name="Montmayeur A."/>
            <person name="Murphy C."/>
            <person name="Neiman D."/>
            <person name="Pearson M."/>
            <person name="Priest M."/>
            <person name="Roberts A."/>
            <person name="Saif S."/>
            <person name="Shea T."/>
            <person name="Shenoy N."/>
            <person name="Sisk P."/>
            <person name="Stolte C."/>
            <person name="Sykes S."/>
            <person name="Yandava C."/>
            <person name="Wortman J."/>
            <person name="Nusbaum C."/>
            <person name="Birren B."/>
        </authorList>
    </citation>
    <scope>NUCLEOTIDE SEQUENCE</scope>
    <source>
        <strain evidence="2">ATCC 64411</strain>
    </source>
</reference>
<dbReference type="EnsemblFungi" id="MAPG_05456T0">
    <property type="protein sequence ID" value="MAPG_05456T0"/>
    <property type="gene ID" value="MAPG_05456"/>
</dbReference>
<reference evidence="2" key="1">
    <citation type="submission" date="2010-05" db="EMBL/GenBank/DDBJ databases">
        <title>The Genome Sequence of Magnaporthe poae strain ATCC 64411.</title>
        <authorList>
            <consortium name="The Broad Institute Genome Sequencing Platform"/>
            <consortium name="Broad Institute Genome Sequencing Center for Infectious Disease"/>
            <person name="Ma L.-J."/>
            <person name="Dead R."/>
            <person name="Young S."/>
            <person name="Zeng Q."/>
            <person name="Koehrsen M."/>
            <person name="Alvarado L."/>
            <person name="Berlin A."/>
            <person name="Chapman S.B."/>
            <person name="Chen Z."/>
            <person name="Freedman E."/>
            <person name="Gellesch M."/>
            <person name="Goldberg J."/>
            <person name="Griggs A."/>
            <person name="Gujja S."/>
            <person name="Heilman E.R."/>
            <person name="Heiman D."/>
            <person name="Hepburn T."/>
            <person name="Howarth C."/>
            <person name="Jen D."/>
            <person name="Larson L."/>
            <person name="Mehta T."/>
            <person name="Neiman D."/>
            <person name="Pearson M."/>
            <person name="Roberts A."/>
            <person name="Saif S."/>
            <person name="Shea T."/>
            <person name="Shenoy N."/>
            <person name="Sisk P."/>
            <person name="Stolte C."/>
            <person name="Sykes S."/>
            <person name="Walk T."/>
            <person name="White J."/>
            <person name="Yandava C."/>
            <person name="Haas B."/>
            <person name="Nusbaum C."/>
            <person name="Birren B."/>
        </authorList>
    </citation>
    <scope>NUCLEOTIDE SEQUENCE</scope>
    <source>
        <strain evidence="2">ATCC 64411</strain>
    </source>
</reference>
<name>A0A0C4DZF6_MAGP6</name>
<dbReference type="VEuPathDB" id="FungiDB:MAPG_05456"/>